<dbReference type="AlphaFoldDB" id="A0A9W9YN47"/>
<evidence type="ECO:0000313" key="2">
    <source>
        <dbReference type="Proteomes" id="UP001163046"/>
    </source>
</evidence>
<evidence type="ECO:0000313" key="1">
    <source>
        <dbReference type="EMBL" id="KAJ7359051.1"/>
    </source>
</evidence>
<comment type="caution">
    <text evidence="1">The sequence shown here is derived from an EMBL/GenBank/DDBJ whole genome shotgun (WGS) entry which is preliminary data.</text>
</comment>
<organism evidence="1 2">
    <name type="scientific">Desmophyllum pertusum</name>
    <dbReference type="NCBI Taxonomy" id="174260"/>
    <lineage>
        <taxon>Eukaryota</taxon>
        <taxon>Metazoa</taxon>
        <taxon>Cnidaria</taxon>
        <taxon>Anthozoa</taxon>
        <taxon>Hexacorallia</taxon>
        <taxon>Scleractinia</taxon>
        <taxon>Caryophylliina</taxon>
        <taxon>Caryophylliidae</taxon>
        <taxon>Desmophyllum</taxon>
    </lineage>
</organism>
<dbReference type="EMBL" id="MU827313">
    <property type="protein sequence ID" value="KAJ7359051.1"/>
    <property type="molecule type" value="Genomic_DNA"/>
</dbReference>
<sequence length="146" mass="16609">MIPLKLSQPIFVPTSQLLWMSTPQTVNAMLLRYVTSYVAKCHDNQMSDALYSNHVTPFQAANRYLGMIMPLEPEMGMALTEKHIAYTCRRTKITCPDTQGVATMSSHDKYKQRKPALVMHNSQLSEEECTGFHEDAEWRRAGVSNI</sequence>
<gene>
    <name evidence="1" type="ORF">OS493_019958</name>
</gene>
<dbReference type="Proteomes" id="UP001163046">
    <property type="component" value="Unassembled WGS sequence"/>
</dbReference>
<accession>A0A9W9YN47</accession>
<name>A0A9W9YN47_9CNID</name>
<protein>
    <submittedName>
        <fullName evidence="1">Uncharacterized protein</fullName>
    </submittedName>
</protein>
<reference evidence="1" key="1">
    <citation type="submission" date="2023-01" db="EMBL/GenBank/DDBJ databases">
        <title>Genome assembly of the deep-sea coral Lophelia pertusa.</title>
        <authorList>
            <person name="Herrera S."/>
            <person name="Cordes E."/>
        </authorList>
    </citation>
    <scope>NUCLEOTIDE SEQUENCE</scope>
    <source>
        <strain evidence="1">USNM1676648</strain>
        <tissue evidence="1">Polyp</tissue>
    </source>
</reference>
<proteinExistence type="predicted"/>
<keyword evidence="2" id="KW-1185">Reference proteome</keyword>